<dbReference type="PANTHER" id="PTHR40275">
    <property type="entry name" value="SSL7038 PROTEIN"/>
    <property type="match status" value="1"/>
</dbReference>
<feature type="domain" description="HTH cro/C1-type" evidence="2">
    <location>
        <begin position="48"/>
        <end position="91"/>
    </location>
</feature>
<sequence>MVKTREFDIQNYLTDPESIIYFLNAALEANDAHFFTQALGEVAKSEGMTKLAQRSGIPRESLYQILSGKGNPRLDTLMRVLDNLGFSLSLRPLEENEEETSKDHKNKEGIVYKEPAYA</sequence>
<comment type="caution">
    <text evidence="3">The sequence shown here is derived from an EMBL/GenBank/DDBJ whole genome shotgun (WGS) entry which is preliminary data.</text>
</comment>
<dbReference type="PROSITE" id="PS50943">
    <property type="entry name" value="HTH_CROC1"/>
    <property type="match status" value="1"/>
</dbReference>
<feature type="compositionally biased region" description="Basic and acidic residues" evidence="1">
    <location>
        <begin position="99"/>
        <end position="111"/>
    </location>
</feature>
<reference evidence="3 4" key="1">
    <citation type="submission" date="2016-10" db="EMBL/GenBank/DDBJ databases">
        <authorList>
            <person name="Varghese N."/>
        </authorList>
    </citation>
    <scope>NUCLEOTIDE SEQUENCE [LARGE SCALE GENOMIC DNA]</scope>
    <source>
        <strain evidence="3 4">KA00225</strain>
    </source>
</reference>
<dbReference type="CDD" id="cd00093">
    <property type="entry name" value="HTH_XRE"/>
    <property type="match status" value="1"/>
</dbReference>
<dbReference type="EMBL" id="MNLH01000002">
    <property type="protein sequence ID" value="PNS43445.1"/>
    <property type="molecule type" value="Genomic_DNA"/>
</dbReference>
<gene>
    <name evidence="3" type="ORF">BFS05_02390</name>
</gene>
<dbReference type="OrthoDB" id="3242886at2"/>
<dbReference type="GeneID" id="45577299"/>
<dbReference type="Pfam" id="PF21716">
    <property type="entry name" value="dnstrm_HI1420"/>
    <property type="match status" value="1"/>
</dbReference>
<dbReference type="SMART" id="SM00530">
    <property type="entry name" value="HTH_XRE"/>
    <property type="match status" value="1"/>
</dbReference>
<dbReference type="InterPro" id="IPR010982">
    <property type="entry name" value="Lambda_DNA-bd_dom_sf"/>
</dbReference>
<protein>
    <submittedName>
        <fullName evidence="3">Putative addiction module antidote protein</fullName>
    </submittedName>
</protein>
<dbReference type="PANTHER" id="PTHR40275:SF1">
    <property type="entry name" value="SSL7038 PROTEIN"/>
    <property type="match status" value="1"/>
</dbReference>
<evidence type="ECO:0000259" key="2">
    <source>
        <dbReference type="PROSITE" id="PS50943"/>
    </source>
</evidence>
<dbReference type="Gene3D" id="1.10.260.40">
    <property type="entry name" value="lambda repressor-like DNA-binding domains"/>
    <property type="match status" value="1"/>
</dbReference>
<organism evidence="3 4">
    <name type="scientific">Gardnerella vaginalis</name>
    <dbReference type="NCBI Taxonomy" id="2702"/>
    <lineage>
        <taxon>Bacteria</taxon>
        <taxon>Bacillati</taxon>
        <taxon>Actinomycetota</taxon>
        <taxon>Actinomycetes</taxon>
        <taxon>Bifidobacteriales</taxon>
        <taxon>Bifidobacteriaceae</taxon>
        <taxon>Gardnerella</taxon>
    </lineage>
</organism>
<name>A0A2K1SVA3_GARVA</name>
<feature type="region of interest" description="Disordered" evidence="1">
    <location>
        <begin position="92"/>
        <end position="118"/>
    </location>
</feature>
<dbReference type="AlphaFoldDB" id="A0A2K1SVA3"/>
<dbReference type="RefSeq" id="WP_009994576.1">
    <property type="nucleotide sequence ID" value="NZ_JAJNOV010000002.1"/>
</dbReference>
<accession>A0A2K1SVA3</accession>
<dbReference type="InterPro" id="IPR001387">
    <property type="entry name" value="Cro/C1-type_HTH"/>
</dbReference>
<proteinExistence type="predicted"/>
<dbReference type="GO" id="GO:0003677">
    <property type="term" value="F:DNA binding"/>
    <property type="evidence" value="ECO:0007669"/>
    <property type="project" value="InterPro"/>
</dbReference>
<dbReference type="OMA" id="EANGGMA"/>
<evidence type="ECO:0000313" key="4">
    <source>
        <dbReference type="Proteomes" id="UP000236146"/>
    </source>
</evidence>
<dbReference type="SUPFAM" id="SSF47413">
    <property type="entry name" value="lambda repressor-like DNA-binding domains"/>
    <property type="match status" value="1"/>
</dbReference>
<evidence type="ECO:0000256" key="1">
    <source>
        <dbReference type="SAM" id="MobiDB-lite"/>
    </source>
</evidence>
<dbReference type="NCBIfam" id="TIGR02684">
    <property type="entry name" value="dnstrm_HI1420"/>
    <property type="match status" value="1"/>
</dbReference>
<dbReference type="Proteomes" id="UP000236146">
    <property type="component" value="Unassembled WGS sequence"/>
</dbReference>
<evidence type="ECO:0000313" key="3">
    <source>
        <dbReference type="EMBL" id="PNS43445.1"/>
    </source>
</evidence>
<dbReference type="InterPro" id="IPR014057">
    <property type="entry name" value="HI1420"/>
</dbReference>